<evidence type="ECO:0000313" key="2">
    <source>
        <dbReference type="EMBL" id="KAL3099451.1"/>
    </source>
</evidence>
<dbReference type="Proteomes" id="UP001620645">
    <property type="component" value="Unassembled WGS sequence"/>
</dbReference>
<reference evidence="2 3" key="1">
    <citation type="submission" date="2024-10" db="EMBL/GenBank/DDBJ databases">
        <authorList>
            <person name="Kim D."/>
        </authorList>
    </citation>
    <scope>NUCLEOTIDE SEQUENCE [LARGE SCALE GENOMIC DNA]</scope>
    <source>
        <strain evidence="2">Taebaek</strain>
    </source>
</reference>
<name>A0ABD2K985_HETSC</name>
<dbReference type="EMBL" id="JBICCN010000039">
    <property type="protein sequence ID" value="KAL3099451.1"/>
    <property type="molecule type" value="Genomic_DNA"/>
</dbReference>
<organism evidence="2 3">
    <name type="scientific">Heterodera schachtii</name>
    <name type="common">Sugarbeet cyst nematode worm</name>
    <name type="synonym">Tylenchus schachtii</name>
    <dbReference type="NCBI Taxonomy" id="97005"/>
    <lineage>
        <taxon>Eukaryota</taxon>
        <taxon>Metazoa</taxon>
        <taxon>Ecdysozoa</taxon>
        <taxon>Nematoda</taxon>
        <taxon>Chromadorea</taxon>
        <taxon>Rhabditida</taxon>
        <taxon>Tylenchina</taxon>
        <taxon>Tylenchomorpha</taxon>
        <taxon>Tylenchoidea</taxon>
        <taxon>Heteroderidae</taxon>
        <taxon>Heteroderinae</taxon>
        <taxon>Heterodera</taxon>
    </lineage>
</organism>
<protein>
    <submittedName>
        <fullName evidence="2">Uncharacterized protein</fullName>
    </submittedName>
</protein>
<evidence type="ECO:0000313" key="3">
    <source>
        <dbReference type="Proteomes" id="UP001620645"/>
    </source>
</evidence>
<sequence>MLLSTKIFFLYGLSSPTPRRLDSNVVAQQLTHQLMAFAVLNSLTLNCPPPPFRLLITSSNRWECRRKSANRRHPMISSKNMIWSGAQAGPPDGGGGGDSNVKAESNFSIGGYPSRSPVPPAGPSRIQSTRRTAGMKRWAGGKRRRSAPPPPLRLALSAPNG</sequence>
<feature type="region of interest" description="Disordered" evidence="1">
    <location>
        <begin position="68"/>
        <end position="161"/>
    </location>
</feature>
<keyword evidence="3" id="KW-1185">Reference proteome</keyword>
<accession>A0ABD2K985</accession>
<comment type="caution">
    <text evidence="2">The sequence shown here is derived from an EMBL/GenBank/DDBJ whole genome shotgun (WGS) entry which is preliminary data.</text>
</comment>
<gene>
    <name evidence="2" type="ORF">niasHS_002906</name>
</gene>
<dbReference type="AlphaFoldDB" id="A0ABD2K985"/>
<proteinExistence type="predicted"/>
<evidence type="ECO:0000256" key="1">
    <source>
        <dbReference type="SAM" id="MobiDB-lite"/>
    </source>
</evidence>